<name>A0ABS8IW40_9BURK</name>
<feature type="domain" description="Luciferase-like" evidence="2">
    <location>
        <begin position="3"/>
        <end position="301"/>
    </location>
</feature>
<comment type="caution">
    <text evidence="3">The sequence shown here is derived from an EMBL/GenBank/DDBJ whole genome shotgun (WGS) entry which is preliminary data.</text>
</comment>
<dbReference type="PANTHER" id="PTHR30137">
    <property type="entry name" value="LUCIFERASE-LIKE MONOOXYGENASE"/>
    <property type="match status" value="1"/>
</dbReference>
<evidence type="ECO:0000313" key="3">
    <source>
        <dbReference type="EMBL" id="MCC6072857.1"/>
    </source>
</evidence>
<keyword evidence="4" id="KW-1185">Reference proteome</keyword>
<dbReference type="InterPro" id="IPR036661">
    <property type="entry name" value="Luciferase-like_sf"/>
</dbReference>
<sequence length="341" mass="37739">MRLSVLDQSPAIAGHQPAEAITASLTLARHCDALGYNRYWLSEHHNSSSIVGSAPEVLMAAVAATTHRIRIGSAGIMLPHYSALKVAEQFRVLEALAPGRIDLGVGRAPGSDRLTARALNPHASPGADEFPQQVRDLRDWIEGRRMPPDHPYRAIKAQPQGEGSPAMWILGSSNYGAQLAAHLGLPYAFAYFFSDGQGVEQALDLYRSNYQPSERYPHPQATICVWALACDTEQEAAHQLQTREHWRVRFEQGLLGPLVSPEDAAAYPYTTAELDRIAQMRRSAMAGSAEQVADTLRALASRLDLYELVVNTWAYERSVRLRSYSLLAEAFKLNVEGPWRR</sequence>
<dbReference type="SUPFAM" id="SSF51679">
    <property type="entry name" value="Bacterial luciferase-like"/>
    <property type="match status" value="1"/>
</dbReference>
<reference evidence="3 4" key="1">
    <citation type="submission" date="2021-11" db="EMBL/GenBank/DDBJ databases">
        <authorList>
            <person name="Huq M.A."/>
        </authorList>
    </citation>
    <scope>NUCLEOTIDE SEQUENCE [LARGE SCALE GENOMIC DNA]</scope>
    <source>
        <strain evidence="3 4">MAHUQ-52</strain>
    </source>
</reference>
<dbReference type="EMBL" id="JAJHPV010000020">
    <property type="protein sequence ID" value="MCC6072857.1"/>
    <property type="molecule type" value="Genomic_DNA"/>
</dbReference>
<comment type="similarity">
    <text evidence="1">To bacterial alkanal monooxygenase alpha and beta chains.</text>
</comment>
<proteinExistence type="predicted"/>
<dbReference type="Gene3D" id="3.20.20.30">
    <property type="entry name" value="Luciferase-like domain"/>
    <property type="match status" value="1"/>
</dbReference>
<dbReference type="Pfam" id="PF00296">
    <property type="entry name" value="Bac_luciferase"/>
    <property type="match status" value="1"/>
</dbReference>
<dbReference type="InterPro" id="IPR050766">
    <property type="entry name" value="Bact_Lucif_Oxidored"/>
</dbReference>
<dbReference type="NCBIfam" id="TIGR03558">
    <property type="entry name" value="oxido_grp_1"/>
    <property type="match status" value="1"/>
</dbReference>
<evidence type="ECO:0000259" key="2">
    <source>
        <dbReference type="Pfam" id="PF00296"/>
    </source>
</evidence>
<dbReference type="InterPro" id="IPR011251">
    <property type="entry name" value="Luciferase-like_dom"/>
</dbReference>
<accession>A0ABS8IW40</accession>
<dbReference type="Proteomes" id="UP001198701">
    <property type="component" value="Unassembled WGS sequence"/>
</dbReference>
<evidence type="ECO:0000313" key="4">
    <source>
        <dbReference type="Proteomes" id="UP001198701"/>
    </source>
</evidence>
<protein>
    <submittedName>
        <fullName evidence="3">LLM class flavin-dependent oxidoreductase</fullName>
    </submittedName>
</protein>
<evidence type="ECO:0000256" key="1">
    <source>
        <dbReference type="ARBA" id="ARBA00007789"/>
    </source>
</evidence>
<dbReference type="InterPro" id="IPR019949">
    <property type="entry name" value="CmoO-like"/>
</dbReference>
<dbReference type="PANTHER" id="PTHR30137:SF20">
    <property type="entry name" value="N-ACETYL-S-ALKYLCYSTEINE MONOOXYGENASE"/>
    <property type="match status" value="1"/>
</dbReference>
<organism evidence="3 4">
    <name type="scientific">Massilia agrisoli</name>
    <dbReference type="NCBI Taxonomy" id="2892444"/>
    <lineage>
        <taxon>Bacteria</taxon>
        <taxon>Pseudomonadati</taxon>
        <taxon>Pseudomonadota</taxon>
        <taxon>Betaproteobacteria</taxon>
        <taxon>Burkholderiales</taxon>
        <taxon>Oxalobacteraceae</taxon>
        <taxon>Telluria group</taxon>
        <taxon>Massilia</taxon>
    </lineage>
</organism>
<gene>
    <name evidence="3" type="ORF">LMJ30_18135</name>
</gene>
<dbReference type="RefSeq" id="WP_229433827.1">
    <property type="nucleotide sequence ID" value="NZ_JAJHPV010000020.1"/>
</dbReference>
<dbReference type="CDD" id="cd00347">
    <property type="entry name" value="Flavin_utilizing_monoxygenases"/>
    <property type="match status" value="2"/>
</dbReference>